<evidence type="ECO:0000259" key="4">
    <source>
        <dbReference type="PROSITE" id="PS50041"/>
    </source>
</evidence>
<dbReference type="Pfam" id="PF23998">
    <property type="entry name" value="BTB_BTBDG"/>
    <property type="match status" value="1"/>
</dbReference>
<feature type="domain" description="C-type lectin" evidence="4">
    <location>
        <begin position="1366"/>
        <end position="1494"/>
    </location>
</feature>
<feature type="compositionally biased region" description="Basic and acidic residues" evidence="3">
    <location>
        <begin position="265"/>
        <end position="276"/>
    </location>
</feature>
<dbReference type="CDD" id="cd00037">
    <property type="entry name" value="CLECT"/>
    <property type="match status" value="6"/>
</dbReference>
<dbReference type="InterPro" id="IPR016186">
    <property type="entry name" value="C-type_lectin-like/link_sf"/>
</dbReference>
<reference evidence="5 6" key="1">
    <citation type="submission" date="2018-04" db="EMBL/GenBank/DDBJ databases">
        <title>The genome of golden apple snail Pomacea canaliculata provides insight into stress tolerance and invasive adaptation.</title>
        <authorList>
            <person name="Liu C."/>
            <person name="Liu B."/>
            <person name="Ren Y."/>
            <person name="Zhang Y."/>
            <person name="Wang H."/>
            <person name="Li S."/>
            <person name="Jiang F."/>
            <person name="Yin L."/>
            <person name="Zhang G."/>
            <person name="Qian W."/>
            <person name="Fan W."/>
        </authorList>
    </citation>
    <scope>NUCLEOTIDE SEQUENCE [LARGE SCALE GENOMIC DNA]</scope>
    <source>
        <strain evidence="5">SZHN2017</strain>
        <tissue evidence="5">Muscle</tissue>
    </source>
</reference>
<dbReference type="OrthoDB" id="6359943at2759"/>
<dbReference type="Gene3D" id="3.30.710.10">
    <property type="entry name" value="Potassium Channel Kv1.1, Chain A"/>
    <property type="match status" value="1"/>
</dbReference>
<comment type="caution">
    <text evidence="5">The sequence shown here is derived from an EMBL/GenBank/DDBJ whole genome shotgun (WGS) entry which is preliminary data.</text>
</comment>
<feature type="domain" description="C-type lectin" evidence="4">
    <location>
        <begin position="695"/>
        <end position="812"/>
    </location>
</feature>
<evidence type="ECO:0000313" key="5">
    <source>
        <dbReference type="EMBL" id="PVD29730.1"/>
    </source>
</evidence>
<protein>
    <recommendedName>
        <fullName evidence="1">BTB/POZ domain-containing protein 16</fullName>
    </recommendedName>
</protein>
<dbReference type="PANTHER" id="PTHR46843">
    <property type="entry name" value="BTB/POZ DOMAIN-CONTAINING PROTEIN 16"/>
    <property type="match status" value="1"/>
</dbReference>
<keyword evidence="2" id="KW-1015">Disulfide bond</keyword>
<dbReference type="CDD" id="cd18492">
    <property type="entry name" value="BACK_BTBD16"/>
    <property type="match status" value="1"/>
</dbReference>
<dbReference type="PROSITE" id="PS50041">
    <property type="entry name" value="C_TYPE_LECTIN_2"/>
    <property type="match status" value="7"/>
</dbReference>
<accession>A0A2T7P8J0</accession>
<dbReference type="Proteomes" id="UP000245119">
    <property type="component" value="Linkage Group LG5"/>
</dbReference>
<dbReference type="InterPro" id="IPR048859">
    <property type="entry name" value="BTBD16_C"/>
</dbReference>
<dbReference type="Pfam" id="PF21059">
    <property type="entry name" value="BTBD16_C"/>
    <property type="match status" value="1"/>
</dbReference>
<gene>
    <name evidence="5" type="ORF">C0Q70_08986</name>
</gene>
<dbReference type="Gene3D" id="3.10.100.10">
    <property type="entry name" value="Mannose-Binding Protein A, subunit A"/>
    <property type="match status" value="7"/>
</dbReference>
<dbReference type="SUPFAM" id="SSF56436">
    <property type="entry name" value="C-type lectin-like"/>
    <property type="match status" value="7"/>
</dbReference>
<dbReference type="Pfam" id="PF07707">
    <property type="entry name" value="BACK"/>
    <property type="match status" value="1"/>
</dbReference>
<dbReference type="InterPro" id="IPR011333">
    <property type="entry name" value="SKP1/BTB/POZ_sf"/>
</dbReference>
<dbReference type="EMBL" id="PZQS01000005">
    <property type="protein sequence ID" value="PVD29730.1"/>
    <property type="molecule type" value="Genomic_DNA"/>
</dbReference>
<evidence type="ECO:0000313" key="6">
    <source>
        <dbReference type="Proteomes" id="UP000245119"/>
    </source>
</evidence>
<keyword evidence="6" id="KW-1185">Reference proteome</keyword>
<feature type="domain" description="C-type lectin" evidence="4">
    <location>
        <begin position="1517"/>
        <end position="1602"/>
    </location>
</feature>
<name>A0A2T7P8J0_POMCA</name>
<sequence length="1602" mass="179102">MAQASSVGLQSRLTASSYLPAIPPKVPKESSSYPRYVHNAPYSALSGIVVDGRVPVRHLVFPRCRERHQVGMTNRWRLPDSLYSDLLGNSQALKAVDMPYNSTLVSLITAESPKLSSNLEVNVPYTFRRSSDRPLTTSRVTPSSRRSASKLLLSTTVPQVRFESKSLSLQAKDPVKASKSLHTHYSTPRDIFLYHTRKSTSFAGPDVLLNCLDVEWDLYRPFMQKAEVLAQLLREAEDPNVHKCSTQPSDGPQTLDSYIYQSKAEGGEGKERDSHLRASTVKHSHKKERVNALDSTTRTSPRRQGSFTFLKLDIDDPMVTKRAMAVALGNLYHGDLEVEVEDAASVLAAAAAIGFGPLMEWCTEVMLSSIACHNVCRYHLAASKYQKQQLVQACERWLEMNLIPKLSTHMHLKEMSMDLLQKILKSNRLFVYNEYSVYRTLVVWLFLQINPEVQLLPSHSTVTAFFNSLPKTCSFLETEEGQTFFHLFQILRLHSVTDSSDIHDILIMNIVPEKWILTILSEHYHALQRGGDMKALREFHSGAVRHGFIIDDEPHYHSEVISLHGFHFELKALVEDPTSNTYVVFLERLKPGDPILSFRQCERQTFSMRSEREVRYSLTMQYMQNQDTHTVTTGMLTHKFGLGEKTCRSEDLTIPSSRQHPDHMASMEIRLAIIILFASSVSGQDSCPPDWVMVSDTTCVQFNDQYKLTWSQAQQTCNNFAATLIRFASNSDVNSFANAATVRSVDGWWSGLNNIGHTDTWTWGGDEQVVPGALAWAVEPTDTHHVENCVSIYIDGTLSDDPCDQQMGYVCTYPFPTGGMCAAPFSAYGTQCQYASPLNNVTRLLSWADAKAACAAMRTSGQPATLAVFKDINSYQNLQITLASLSPTGKRWVGLNDQATERVWKWSDDTTDSDTSFLNWRQYPNQSTTTGCGLVHSNGQMEQADCQQLHHYACKKDVDLDLYLEDSEMGCPSPWLRGGRKCYYFGSNITVTMAAARTFCTSNGGRLLHLQSLDEQDWVAQQTVRLRRGTLWTGLQRSADGSSTWIWDDGSAADPMLTNWNVEPNDSGDYGEDCAYLTSDGVYNDNNCFTRISYVCELETTQQCPTGWLDWTGSQRSCYYISNNTQAGRANWMEAQNKCRQMAGQRGAHLVAITTQDEFNYVVSLFKSNPWSGYWTDLSDAQVEGYWQFATRRGEIPLTINWAQEPNNQGGHENCANMYPGGHLNDVTCNAKALVLCEKDVPGLTSDARLSSTAQAFSVAATVRPVDGWWTDLNSMGGTQSWTWGGDEDVAPGTVLWAAEPTDNHHVENCVSMDTAGLLSDESCDSRFGFICTYQIPQVLLHYQGNIIFINVSTSGGSCTGSFTSYDGFCQYFTGDDETLQVSWVDAKAACASLPGTPGSPRSSLATFFSAYTYETLKILSGAAVPAAKRWVGLTDNSTERQWTWSDGTRVNDTSYLRWRLYFGDTQTAGCGLVHSNGQMEVDVCEEPHRFACKLTVDSASSSEERDFGCPSPWIRGGRKCYLFNSNMSVVFQDAQGFCSRNKGRLLQVSSMDEKDWMVQQTLSQNKGAVWTGLRRAADGSSSWIWDDGTAADPTYMYDPYK</sequence>
<dbReference type="InterPro" id="IPR056426">
    <property type="entry name" value="BTB_BTBDG"/>
</dbReference>
<feature type="domain" description="C-type lectin" evidence="4">
    <location>
        <begin position="1114"/>
        <end position="1238"/>
    </location>
</feature>
<evidence type="ECO:0000256" key="1">
    <source>
        <dbReference type="ARBA" id="ARBA00016271"/>
    </source>
</evidence>
<dbReference type="InterPro" id="IPR018378">
    <property type="entry name" value="C-type_lectin_CS"/>
</dbReference>
<dbReference type="PROSITE" id="PS00615">
    <property type="entry name" value="C_TYPE_LECTIN_1"/>
    <property type="match status" value="3"/>
</dbReference>
<organism evidence="5 6">
    <name type="scientific">Pomacea canaliculata</name>
    <name type="common">Golden apple snail</name>
    <dbReference type="NCBI Taxonomy" id="400727"/>
    <lineage>
        <taxon>Eukaryota</taxon>
        <taxon>Metazoa</taxon>
        <taxon>Spiralia</taxon>
        <taxon>Lophotrochozoa</taxon>
        <taxon>Mollusca</taxon>
        <taxon>Gastropoda</taxon>
        <taxon>Caenogastropoda</taxon>
        <taxon>Architaenioglossa</taxon>
        <taxon>Ampullarioidea</taxon>
        <taxon>Ampullariidae</taxon>
        <taxon>Pomacea</taxon>
    </lineage>
</organism>
<feature type="domain" description="C-type lectin" evidence="4">
    <location>
        <begin position="978"/>
        <end position="1097"/>
    </location>
</feature>
<evidence type="ECO:0000256" key="2">
    <source>
        <dbReference type="ARBA" id="ARBA00023157"/>
    </source>
</evidence>
<dbReference type="InterPro" id="IPR016187">
    <property type="entry name" value="CTDL_fold"/>
</dbReference>
<dbReference type="PANTHER" id="PTHR46843:SF1">
    <property type="entry name" value="BTB_POZ DOMAIN-CONTAINING PROTEIN 16"/>
    <property type="match status" value="1"/>
</dbReference>
<dbReference type="SMART" id="SM00034">
    <property type="entry name" value="CLECT"/>
    <property type="match status" value="6"/>
</dbReference>
<dbReference type="InterPro" id="IPR042833">
    <property type="entry name" value="BTBD16"/>
</dbReference>
<proteinExistence type="predicted"/>
<dbReference type="InterPro" id="IPR001304">
    <property type="entry name" value="C-type_lectin-like"/>
</dbReference>
<dbReference type="Pfam" id="PF00059">
    <property type="entry name" value="Lectin_C"/>
    <property type="match status" value="7"/>
</dbReference>
<feature type="region of interest" description="Disordered" evidence="3">
    <location>
        <begin position="265"/>
        <end position="301"/>
    </location>
</feature>
<feature type="domain" description="C-type lectin" evidence="4">
    <location>
        <begin position="1237"/>
        <end position="1333"/>
    </location>
</feature>
<evidence type="ECO:0000256" key="3">
    <source>
        <dbReference type="SAM" id="MobiDB-lite"/>
    </source>
</evidence>
<dbReference type="InterPro" id="IPR011705">
    <property type="entry name" value="BACK"/>
</dbReference>
<feature type="domain" description="C-type lectin" evidence="4">
    <location>
        <begin position="828"/>
        <end position="955"/>
    </location>
</feature>